<evidence type="ECO:0000313" key="1">
    <source>
        <dbReference type="EMBL" id="CCC39918.1"/>
    </source>
</evidence>
<dbReference type="InterPro" id="IPR029063">
    <property type="entry name" value="SAM-dependent_MTases_sf"/>
</dbReference>
<dbReference type="PANTHER" id="PTHR23290">
    <property type="entry name" value="RRNA N6-ADENOSINE-METHYLTRANSFERASE METTL5"/>
    <property type="match status" value="1"/>
</dbReference>
<dbReference type="OrthoDB" id="31271at2157"/>
<dbReference type="GeneID" id="12446729"/>
<dbReference type="RefSeq" id="WP_014555666.1">
    <property type="nucleotide sequence ID" value="NC_017459.1"/>
</dbReference>
<keyword evidence="1" id="KW-0489">Methyltransferase</keyword>
<dbReference type="CDD" id="cd02440">
    <property type="entry name" value="AdoMet_MTases"/>
    <property type="match status" value="1"/>
</dbReference>
<protein>
    <submittedName>
        <fullName evidence="1">Probable rRNA methyltransferase</fullName>
        <ecNumber evidence="1">2.1.1.-</ecNumber>
    </submittedName>
</protein>
<proteinExistence type="predicted"/>
<dbReference type="AlphaFoldDB" id="G0LKG0"/>
<dbReference type="Proteomes" id="UP000007954">
    <property type="component" value="Chromosome"/>
</dbReference>
<dbReference type="Gene3D" id="3.40.50.150">
    <property type="entry name" value="Vaccinia Virus protein VP39"/>
    <property type="match status" value="1"/>
</dbReference>
<dbReference type="GO" id="GO:0008168">
    <property type="term" value="F:methyltransferase activity"/>
    <property type="evidence" value="ECO:0007669"/>
    <property type="project" value="UniProtKB-KW"/>
</dbReference>
<dbReference type="Pfam" id="PF06325">
    <property type="entry name" value="PrmA"/>
    <property type="match status" value="1"/>
</dbReference>
<dbReference type="GO" id="GO:0032259">
    <property type="term" value="P:methylation"/>
    <property type="evidence" value="ECO:0007669"/>
    <property type="project" value="UniProtKB-KW"/>
</dbReference>
<dbReference type="EC" id="2.1.1.-" evidence="1"/>
<gene>
    <name evidence="1" type="ordered locus">Hqrw_2006</name>
</gene>
<accession>G0LKG0</accession>
<dbReference type="HOGENOM" id="CLU_074702_1_0_2"/>
<evidence type="ECO:0000313" key="2">
    <source>
        <dbReference type="Proteomes" id="UP000007954"/>
    </source>
</evidence>
<dbReference type="SUPFAM" id="SSF53335">
    <property type="entry name" value="S-adenosyl-L-methionine-dependent methyltransferases"/>
    <property type="match status" value="1"/>
</dbReference>
<dbReference type="PANTHER" id="PTHR23290:SF0">
    <property type="entry name" value="RRNA N6-ADENOSINE-METHYLTRANSFERASE METTL5"/>
    <property type="match status" value="1"/>
</dbReference>
<keyword evidence="1" id="KW-0808">Transferase</keyword>
<sequence length="224" mass="24321">MSSKASLETELAVVSGFESPQIKLEQYPTPPEIAAHVIHIADLQDDIIDRTIIDLGTGTGMLALGAAFRGPNQIIGIDIDRSALQIAQTNQSRVGTTASIEWILADATQLSFHSQAIQNSDPVTVVMNPPFGAQHGQKHTDRAFLTTAARIADVSYSIHNSGSQSFIESFVADEGGIITHAFEASFTLNRQFEFHDASSTNIDTEVYRINWTDTDITVSNSTEE</sequence>
<name>G0LKG0_HALWC</name>
<dbReference type="KEGG" id="hwc:Hqrw_2006"/>
<organism evidence="1 2">
    <name type="scientific">Haloquadratum walsbyi (strain DSM 16854 / JCM 12705 / C23)</name>
    <dbReference type="NCBI Taxonomy" id="768065"/>
    <lineage>
        <taxon>Archaea</taxon>
        <taxon>Methanobacteriati</taxon>
        <taxon>Methanobacteriota</taxon>
        <taxon>Stenosarchaea group</taxon>
        <taxon>Halobacteria</taxon>
        <taxon>Halobacteriales</taxon>
        <taxon>Haloferacaceae</taxon>
        <taxon>Haloquadratum</taxon>
    </lineage>
</organism>
<dbReference type="InterPro" id="IPR051720">
    <property type="entry name" value="rRNA_MeTrfase/Polyamine_Synth"/>
</dbReference>
<dbReference type="EMBL" id="FR746099">
    <property type="protein sequence ID" value="CCC39918.1"/>
    <property type="molecule type" value="Genomic_DNA"/>
</dbReference>
<reference evidence="1 2" key="1">
    <citation type="journal article" date="2011" name="PLoS ONE">
        <title>Haloquadratum walsbyi: limited diversity in a global pond.</title>
        <authorList>
            <person name="Dyall-Smith M."/>
            <person name="Pfeiffer F."/>
            <person name="Klee K."/>
            <person name="Palm P."/>
            <person name="Gross K."/>
            <person name="Schuster S.C."/>
            <person name="Rampp M."/>
            <person name="Oesterhelt D."/>
        </authorList>
    </citation>
    <scope>NUCLEOTIDE SEQUENCE [LARGE SCALE GENOMIC DNA]</scope>
    <source>
        <strain evidence="2">DSM 16854 / JCM 12705 / C23</strain>
    </source>
</reference>